<feature type="compositionally biased region" description="Basic and acidic residues" evidence="1">
    <location>
        <begin position="1"/>
        <end position="10"/>
    </location>
</feature>
<organism evidence="2">
    <name type="scientific">uncultured Rubrobacteraceae bacterium</name>
    <dbReference type="NCBI Taxonomy" id="349277"/>
    <lineage>
        <taxon>Bacteria</taxon>
        <taxon>Bacillati</taxon>
        <taxon>Actinomycetota</taxon>
        <taxon>Rubrobacteria</taxon>
        <taxon>Rubrobacterales</taxon>
        <taxon>Rubrobacteraceae</taxon>
        <taxon>environmental samples</taxon>
    </lineage>
</organism>
<feature type="non-terminal residue" evidence="2">
    <location>
        <position position="1"/>
    </location>
</feature>
<feature type="region of interest" description="Disordered" evidence="1">
    <location>
        <begin position="1"/>
        <end position="222"/>
    </location>
</feature>
<feature type="compositionally biased region" description="Basic and acidic residues" evidence="1">
    <location>
        <begin position="140"/>
        <end position="149"/>
    </location>
</feature>
<feature type="non-terminal residue" evidence="2">
    <location>
        <position position="222"/>
    </location>
</feature>
<feature type="compositionally biased region" description="Basic and acidic residues" evidence="1">
    <location>
        <begin position="116"/>
        <end position="133"/>
    </location>
</feature>
<feature type="compositionally biased region" description="Basic residues" evidence="1">
    <location>
        <begin position="161"/>
        <end position="173"/>
    </location>
</feature>
<evidence type="ECO:0000313" key="2">
    <source>
        <dbReference type="EMBL" id="CAA9421936.1"/>
    </source>
</evidence>
<sequence length="222" mass="24375">DGQRRPEGPLHHRRGRGAAAQGVPHALGQQGAIPGATTVDHPYPHTRGVPSLLPPGRRDAQVHPDAAGQGVPAPQGHKEAHRGRRAGRGRRVGGRPLARPRGPDLHQGGARRRHRDRDTLRRRARLGRGDRPRRGAYPTRRRDSAHGPRDGQVLHPAAPPARHHGSGRTRGRHVQTDPQPRAPQRGRAARTRRGKQGPAPRRSRLEAQGVDDGERHRRLCLV</sequence>
<accession>A0A6J4PP43</accession>
<name>A0A6J4PP43_9ACTN</name>
<proteinExistence type="predicted"/>
<dbReference type="AlphaFoldDB" id="A0A6J4PP43"/>
<dbReference type="EMBL" id="CADCVB010000083">
    <property type="protein sequence ID" value="CAA9421936.1"/>
    <property type="molecule type" value="Genomic_DNA"/>
</dbReference>
<gene>
    <name evidence="2" type="ORF">AVDCRST_MAG78-1102</name>
</gene>
<evidence type="ECO:0000256" key="1">
    <source>
        <dbReference type="SAM" id="MobiDB-lite"/>
    </source>
</evidence>
<reference evidence="2" key="1">
    <citation type="submission" date="2020-02" db="EMBL/GenBank/DDBJ databases">
        <authorList>
            <person name="Meier V. D."/>
        </authorList>
    </citation>
    <scope>NUCLEOTIDE SEQUENCE</scope>
    <source>
        <strain evidence="2">AVDCRST_MAG78</strain>
    </source>
</reference>
<feature type="compositionally biased region" description="Basic residues" evidence="1">
    <location>
        <begin position="79"/>
        <end position="93"/>
    </location>
</feature>
<protein>
    <submittedName>
        <fullName evidence="2">Transcriptional regulator, MerR family</fullName>
    </submittedName>
</protein>